<evidence type="ECO:0000256" key="1">
    <source>
        <dbReference type="SAM" id="MobiDB-lite"/>
    </source>
</evidence>
<feature type="region of interest" description="Disordered" evidence="1">
    <location>
        <begin position="1"/>
        <end position="20"/>
    </location>
</feature>
<feature type="region of interest" description="Disordered" evidence="1">
    <location>
        <begin position="37"/>
        <end position="61"/>
    </location>
</feature>
<evidence type="ECO:0000313" key="2">
    <source>
        <dbReference type="EMBL" id="KAH9298076.1"/>
    </source>
</evidence>
<protein>
    <submittedName>
        <fullName evidence="2">Uncharacterized protein</fullName>
    </submittedName>
</protein>
<comment type="caution">
    <text evidence="2">The sequence shown here is derived from an EMBL/GenBank/DDBJ whole genome shotgun (WGS) entry which is preliminary data.</text>
</comment>
<name>A0AA38FEH3_TAXCH</name>
<dbReference type="AlphaFoldDB" id="A0AA38FEH3"/>
<accession>A0AA38FEH3</accession>
<reference evidence="2 3" key="1">
    <citation type="journal article" date="2021" name="Nat. Plants">
        <title>The Taxus genome provides insights into paclitaxel biosynthesis.</title>
        <authorList>
            <person name="Xiong X."/>
            <person name="Gou J."/>
            <person name="Liao Q."/>
            <person name="Li Y."/>
            <person name="Zhou Q."/>
            <person name="Bi G."/>
            <person name="Li C."/>
            <person name="Du R."/>
            <person name="Wang X."/>
            <person name="Sun T."/>
            <person name="Guo L."/>
            <person name="Liang H."/>
            <person name="Lu P."/>
            <person name="Wu Y."/>
            <person name="Zhang Z."/>
            <person name="Ro D.K."/>
            <person name="Shang Y."/>
            <person name="Huang S."/>
            <person name="Yan J."/>
        </authorList>
    </citation>
    <scope>NUCLEOTIDE SEQUENCE [LARGE SCALE GENOMIC DNA]</scope>
    <source>
        <strain evidence="2">Ta-2019</strain>
    </source>
</reference>
<feature type="non-terminal residue" evidence="2">
    <location>
        <position position="129"/>
    </location>
</feature>
<organism evidence="2 3">
    <name type="scientific">Taxus chinensis</name>
    <name type="common">Chinese yew</name>
    <name type="synonym">Taxus wallichiana var. chinensis</name>
    <dbReference type="NCBI Taxonomy" id="29808"/>
    <lineage>
        <taxon>Eukaryota</taxon>
        <taxon>Viridiplantae</taxon>
        <taxon>Streptophyta</taxon>
        <taxon>Embryophyta</taxon>
        <taxon>Tracheophyta</taxon>
        <taxon>Spermatophyta</taxon>
        <taxon>Pinopsida</taxon>
        <taxon>Pinidae</taxon>
        <taxon>Conifers II</taxon>
        <taxon>Cupressales</taxon>
        <taxon>Taxaceae</taxon>
        <taxon>Taxus</taxon>
    </lineage>
</organism>
<proteinExistence type="predicted"/>
<evidence type="ECO:0000313" key="3">
    <source>
        <dbReference type="Proteomes" id="UP000824469"/>
    </source>
</evidence>
<dbReference type="EMBL" id="JAHRHJ020000010">
    <property type="protein sequence ID" value="KAH9298076.1"/>
    <property type="molecule type" value="Genomic_DNA"/>
</dbReference>
<gene>
    <name evidence="2" type="ORF">KI387_029758</name>
</gene>
<sequence>MKGKGPIHSNGSGPSKVNLRWRKISKPKDQVKKVLEKIADEEGQEEYNKREETEEPDNNEDTVIFEDFQEDSIVGSILQDYLDASFFAQRPKEALLVSNMHKMLNVNLGDISTMEEDVQREQEAAEKML</sequence>
<dbReference type="Proteomes" id="UP000824469">
    <property type="component" value="Unassembled WGS sequence"/>
</dbReference>
<feature type="compositionally biased region" description="Basic and acidic residues" evidence="1">
    <location>
        <begin position="37"/>
        <end position="52"/>
    </location>
</feature>
<keyword evidence="3" id="KW-1185">Reference proteome</keyword>